<keyword evidence="4" id="KW-0723">Serine/threonine-protein kinase</keyword>
<evidence type="ECO:0000256" key="16">
    <source>
        <dbReference type="PROSITE-ProRule" id="PRU10141"/>
    </source>
</evidence>
<dbReference type="InterPro" id="IPR000719">
    <property type="entry name" value="Prot_kinase_dom"/>
</dbReference>
<evidence type="ECO:0000313" key="21">
    <source>
        <dbReference type="EMBL" id="KAG0591263.1"/>
    </source>
</evidence>
<keyword evidence="5" id="KW-0808">Transferase</keyword>
<feature type="compositionally biased region" description="Low complexity" evidence="17">
    <location>
        <begin position="705"/>
        <end position="728"/>
    </location>
</feature>
<dbReference type="GO" id="GO:0016020">
    <property type="term" value="C:membrane"/>
    <property type="evidence" value="ECO:0007669"/>
    <property type="project" value="UniProtKB-SubCell"/>
</dbReference>
<evidence type="ECO:0000256" key="3">
    <source>
        <dbReference type="ARBA" id="ARBA00010217"/>
    </source>
</evidence>
<dbReference type="Gene3D" id="3.30.200.20">
    <property type="entry name" value="Phosphorylase Kinase, domain 1"/>
    <property type="match status" value="1"/>
</dbReference>
<keyword evidence="22" id="KW-1185">Reference proteome</keyword>
<evidence type="ECO:0000256" key="11">
    <source>
        <dbReference type="ARBA" id="ARBA00022840"/>
    </source>
</evidence>
<evidence type="ECO:0000256" key="6">
    <source>
        <dbReference type="ARBA" id="ARBA00022692"/>
    </source>
</evidence>
<keyword evidence="6 18" id="KW-0812">Transmembrane</keyword>
<gene>
    <name evidence="21" type="ORF">KC19_1G161900</name>
</gene>
<evidence type="ECO:0000259" key="20">
    <source>
        <dbReference type="PROSITE" id="PS50011"/>
    </source>
</evidence>
<evidence type="ECO:0000256" key="17">
    <source>
        <dbReference type="SAM" id="MobiDB-lite"/>
    </source>
</evidence>
<feature type="region of interest" description="Disordered" evidence="17">
    <location>
        <begin position="689"/>
        <end position="728"/>
    </location>
</feature>
<dbReference type="FunFam" id="3.30.200.20:FF:000178">
    <property type="entry name" value="serine/threonine-protein kinase PBS1-like"/>
    <property type="match status" value="1"/>
</dbReference>
<evidence type="ECO:0000256" key="2">
    <source>
        <dbReference type="ARBA" id="ARBA00008536"/>
    </source>
</evidence>
<evidence type="ECO:0000256" key="18">
    <source>
        <dbReference type="SAM" id="Phobius"/>
    </source>
</evidence>
<protein>
    <recommendedName>
        <fullName evidence="20">Protein kinase domain-containing protein</fullName>
    </recommendedName>
</protein>
<dbReference type="PANTHER" id="PTHR27007">
    <property type="match status" value="1"/>
</dbReference>
<dbReference type="GO" id="GO:0004674">
    <property type="term" value="F:protein serine/threonine kinase activity"/>
    <property type="evidence" value="ECO:0007669"/>
    <property type="project" value="UniProtKB-KW"/>
</dbReference>
<feature type="compositionally biased region" description="Low complexity" evidence="17">
    <location>
        <begin position="288"/>
        <end position="315"/>
    </location>
</feature>
<feature type="signal peptide" evidence="19">
    <location>
        <begin position="1"/>
        <end position="23"/>
    </location>
</feature>
<dbReference type="InterPro" id="IPR013320">
    <property type="entry name" value="ConA-like_dom_sf"/>
</dbReference>
<evidence type="ECO:0000256" key="15">
    <source>
        <dbReference type="ARBA" id="ARBA00048679"/>
    </source>
</evidence>
<dbReference type="Gene3D" id="2.60.120.200">
    <property type="match status" value="1"/>
</dbReference>
<evidence type="ECO:0000313" key="22">
    <source>
        <dbReference type="Proteomes" id="UP000822688"/>
    </source>
</evidence>
<evidence type="ECO:0000256" key="12">
    <source>
        <dbReference type="ARBA" id="ARBA00022989"/>
    </source>
</evidence>
<comment type="catalytic activity">
    <reaction evidence="14">
        <text>L-threonyl-[protein] + ATP = O-phospho-L-threonyl-[protein] + ADP + H(+)</text>
        <dbReference type="Rhea" id="RHEA:46608"/>
        <dbReference type="Rhea" id="RHEA-COMP:11060"/>
        <dbReference type="Rhea" id="RHEA-COMP:11605"/>
        <dbReference type="ChEBI" id="CHEBI:15378"/>
        <dbReference type="ChEBI" id="CHEBI:30013"/>
        <dbReference type="ChEBI" id="CHEBI:30616"/>
        <dbReference type="ChEBI" id="CHEBI:61977"/>
        <dbReference type="ChEBI" id="CHEBI:456216"/>
        <dbReference type="EC" id="2.7.11.1"/>
    </reaction>
</comment>
<comment type="caution">
    <text evidence="21">The sequence shown here is derived from an EMBL/GenBank/DDBJ whole genome shotgun (WGS) entry which is preliminary data.</text>
</comment>
<dbReference type="PROSITE" id="PS00108">
    <property type="entry name" value="PROTEIN_KINASE_ST"/>
    <property type="match status" value="1"/>
</dbReference>
<feature type="binding site" evidence="16">
    <location>
        <position position="414"/>
    </location>
    <ligand>
        <name>ATP</name>
        <dbReference type="ChEBI" id="CHEBI:30616"/>
    </ligand>
</feature>
<keyword evidence="7 19" id="KW-0732">Signal</keyword>
<name>A0A8T0J8Q5_CERPU</name>
<evidence type="ECO:0000256" key="4">
    <source>
        <dbReference type="ARBA" id="ARBA00022527"/>
    </source>
</evidence>
<keyword evidence="11 16" id="KW-0067">ATP-binding</keyword>
<dbReference type="Pfam" id="PF00069">
    <property type="entry name" value="Pkinase"/>
    <property type="match status" value="1"/>
</dbReference>
<keyword evidence="10" id="KW-0418">Kinase</keyword>
<sequence length="728" mass="80015">MATFHNALLLMASCAFLIAAVNGDFTMPTPVMSSDIICWDQCQYFEENQTFAIISSDNNRTSAMGVAYYSTGIRMKDPSTGTVASFNTTFTFREQPMEYNTSTSNPYAGEGFTFMMSTSSSWTGDAAGRFGIFDALRPSKVVAIEFDSWQSDDTDPGILPNNGTMNEHVALDVGSPISVTSCFAYVYYYRAGITFSKGDVLYSWIEYDGITNTLQVRLANTPTRPVKALVYCQYDLSGALEEKMWIGFSGSTGDHSSVYYIYNWTFTSYGISNELIGAGPSRTPFPVSSGPKSSPSGAGAHPAKAPSPSSEPSSKSSTVNVGLIVGVICGILLALAAVAAYGVRAYQRKIRNQDKSWDNQEIIEMGGMPEFISYKDLSVATKKFSDHSKLGQGGFGSVYKGVLPKTGAQVAVKKVSNDSRQGEREFLAEIKIISQLRHRNVVELMGYCRDRRKFLLVYEFLPRGSLDQALFKPKFPEGVLSWSQRWKIVSGTAAALHYLHEGWRQQVIHRDVKSSNIMLDEEHNPKLGDFGLARLVDHQKVATTTMVAGTFGYIAPEAAGGKFTDKTDVYAFGAVALEVACGRKAYDPRVKNCDDLILKDLVWRHLRKDELLSVVDPLLSERFDVEQMYIVLKLGLLCSHPDPSFRPSMRQVVQVMAGDADVPDVRQSMPDAPLASDLPHLSIAELLHSRSGSQNSKSSDKRPESSASVPSSSSYCSSSRLNSQLFPR</sequence>
<keyword evidence="13 18" id="KW-0472">Membrane</keyword>
<keyword evidence="9 16" id="KW-0547">Nucleotide-binding</keyword>
<accession>A0A8T0J8Q5</accession>
<dbReference type="SUPFAM" id="SSF56112">
    <property type="entry name" value="Protein kinase-like (PK-like)"/>
    <property type="match status" value="1"/>
</dbReference>
<dbReference type="CDD" id="cd14066">
    <property type="entry name" value="STKc_IRAK"/>
    <property type="match status" value="1"/>
</dbReference>
<dbReference type="EMBL" id="CM026421">
    <property type="protein sequence ID" value="KAG0591263.1"/>
    <property type="molecule type" value="Genomic_DNA"/>
</dbReference>
<dbReference type="InterPro" id="IPR011009">
    <property type="entry name" value="Kinase-like_dom_sf"/>
</dbReference>
<organism evidence="21 22">
    <name type="scientific">Ceratodon purpureus</name>
    <name type="common">Fire moss</name>
    <name type="synonym">Dicranum purpureum</name>
    <dbReference type="NCBI Taxonomy" id="3225"/>
    <lineage>
        <taxon>Eukaryota</taxon>
        <taxon>Viridiplantae</taxon>
        <taxon>Streptophyta</taxon>
        <taxon>Embryophyta</taxon>
        <taxon>Bryophyta</taxon>
        <taxon>Bryophytina</taxon>
        <taxon>Bryopsida</taxon>
        <taxon>Dicranidae</taxon>
        <taxon>Pseudoditrichales</taxon>
        <taxon>Ditrichaceae</taxon>
        <taxon>Ceratodon</taxon>
    </lineage>
</organism>
<comment type="similarity">
    <text evidence="3">In the C-terminal section; belongs to the protein kinase superfamily. Ser/Thr protein kinase family.</text>
</comment>
<reference evidence="21" key="1">
    <citation type="submission" date="2020-06" db="EMBL/GenBank/DDBJ databases">
        <title>WGS assembly of Ceratodon purpureus strain R40.</title>
        <authorList>
            <person name="Carey S.B."/>
            <person name="Jenkins J."/>
            <person name="Shu S."/>
            <person name="Lovell J.T."/>
            <person name="Sreedasyam A."/>
            <person name="Maumus F."/>
            <person name="Tiley G.P."/>
            <person name="Fernandez-Pozo N."/>
            <person name="Barry K."/>
            <person name="Chen C."/>
            <person name="Wang M."/>
            <person name="Lipzen A."/>
            <person name="Daum C."/>
            <person name="Saski C.A."/>
            <person name="Payton A.C."/>
            <person name="Mcbreen J.C."/>
            <person name="Conrad R.E."/>
            <person name="Kollar L.M."/>
            <person name="Olsson S."/>
            <person name="Huttunen S."/>
            <person name="Landis J.B."/>
            <person name="Wickett N.J."/>
            <person name="Johnson M.G."/>
            <person name="Rensing S.A."/>
            <person name="Grimwood J."/>
            <person name="Schmutz J."/>
            <person name="Mcdaniel S.F."/>
        </authorList>
    </citation>
    <scope>NUCLEOTIDE SEQUENCE</scope>
    <source>
        <strain evidence="21">R40</strain>
    </source>
</reference>
<dbReference type="PROSITE" id="PS50011">
    <property type="entry name" value="PROTEIN_KINASE_DOM"/>
    <property type="match status" value="1"/>
</dbReference>
<evidence type="ECO:0000256" key="7">
    <source>
        <dbReference type="ARBA" id="ARBA00022729"/>
    </source>
</evidence>
<evidence type="ECO:0000256" key="10">
    <source>
        <dbReference type="ARBA" id="ARBA00022777"/>
    </source>
</evidence>
<dbReference type="Gene3D" id="1.10.510.10">
    <property type="entry name" value="Transferase(Phosphotransferase) domain 1"/>
    <property type="match status" value="1"/>
</dbReference>
<feature type="transmembrane region" description="Helical" evidence="18">
    <location>
        <begin position="321"/>
        <end position="343"/>
    </location>
</feature>
<feature type="domain" description="Protein kinase" evidence="20">
    <location>
        <begin position="384"/>
        <end position="662"/>
    </location>
</feature>
<keyword evidence="8" id="KW-0430">Lectin</keyword>
<dbReference type="GO" id="GO:0030246">
    <property type="term" value="F:carbohydrate binding"/>
    <property type="evidence" value="ECO:0007669"/>
    <property type="project" value="UniProtKB-KW"/>
</dbReference>
<dbReference type="InterPro" id="IPR001220">
    <property type="entry name" value="Legume_lectin_dom"/>
</dbReference>
<comment type="similarity">
    <text evidence="2">In the N-terminal section; belongs to the leguminous lectin family.</text>
</comment>
<evidence type="ECO:0000256" key="19">
    <source>
        <dbReference type="SAM" id="SignalP"/>
    </source>
</evidence>
<evidence type="ECO:0000256" key="9">
    <source>
        <dbReference type="ARBA" id="ARBA00022741"/>
    </source>
</evidence>
<evidence type="ECO:0000256" key="13">
    <source>
        <dbReference type="ARBA" id="ARBA00023136"/>
    </source>
</evidence>
<evidence type="ECO:0000256" key="1">
    <source>
        <dbReference type="ARBA" id="ARBA00004479"/>
    </source>
</evidence>
<dbReference type="FunFam" id="1.10.510.10:FF:000108">
    <property type="entry name" value="L-type lectin-domain containing receptor kinase S.4"/>
    <property type="match status" value="1"/>
</dbReference>
<evidence type="ECO:0000256" key="5">
    <source>
        <dbReference type="ARBA" id="ARBA00022679"/>
    </source>
</evidence>
<dbReference type="SMART" id="SM00220">
    <property type="entry name" value="S_TKc"/>
    <property type="match status" value="1"/>
</dbReference>
<dbReference type="PROSITE" id="PS00107">
    <property type="entry name" value="PROTEIN_KINASE_ATP"/>
    <property type="match status" value="1"/>
</dbReference>
<dbReference type="Pfam" id="PF00139">
    <property type="entry name" value="Lectin_legB"/>
    <property type="match status" value="1"/>
</dbReference>
<dbReference type="GO" id="GO:0005524">
    <property type="term" value="F:ATP binding"/>
    <property type="evidence" value="ECO:0007669"/>
    <property type="project" value="UniProtKB-UniRule"/>
</dbReference>
<dbReference type="OrthoDB" id="543442at2759"/>
<evidence type="ECO:0000256" key="8">
    <source>
        <dbReference type="ARBA" id="ARBA00022734"/>
    </source>
</evidence>
<dbReference type="Proteomes" id="UP000822688">
    <property type="component" value="Chromosome 1"/>
</dbReference>
<comment type="subcellular location">
    <subcellularLocation>
        <location evidence="1">Membrane</location>
        <topology evidence="1">Single-pass type I membrane protein</topology>
    </subcellularLocation>
</comment>
<dbReference type="InterPro" id="IPR050528">
    <property type="entry name" value="L-type_Lectin-RKs"/>
</dbReference>
<comment type="catalytic activity">
    <reaction evidence="15">
        <text>L-seryl-[protein] + ATP = O-phospho-L-seryl-[protein] + ADP + H(+)</text>
        <dbReference type="Rhea" id="RHEA:17989"/>
        <dbReference type="Rhea" id="RHEA-COMP:9863"/>
        <dbReference type="Rhea" id="RHEA-COMP:11604"/>
        <dbReference type="ChEBI" id="CHEBI:15378"/>
        <dbReference type="ChEBI" id="CHEBI:29999"/>
        <dbReference type="ChEBI" id="CHEBI:30616"/>
        <dbReference type="ChEBI" id="CHEBI:83421"/>
        <dbReference type="ChEBI" id="CHEBI:456216"/>
        <dbReference type="EC" id="2.7.11.1"/>
    </reaction>
</comment>
<feature type="chain" id="PRO_5035869704" description="Protein kinase domain-containing protein" evidence="19">
    <location>
        <begin position="24"/>
        <end position="728"/>
    </location>
</feature>
<dbReference type="SUPFAM" id="SSF49899">
    <property type="entry name" value="Concanavalin A-like lectins/glucanases"/>
    <property type="match status" value="1"/>
</dbReference>
<evidence type="ECO:0000256" key="14">
    <source>
        <dbReference type="ARBA" id="ARBA00047899"/>
    </source>
</evidence>
<dbReference type="AlphaFoldDB" id="A0A8T0J8Q5"/>
<feature type="region of interest" description="Disordered" evidence="17">
    <location>
        <begin position="283"/>
        <end position="315"/>
    </location>
</feature>
<dbReference type="CDD" id="cd06899">
    <property type="entry name" value="lectin_legume_LecRK_Arcelin_ConA"/>
    <property type="match status" value="1"/>
</dbReference>
<dbReference type="InterPro" id="IPR017441">
    <property type="entry name" value="Protein_kinase_ATP_BS"/>
</dbReference>
<dbReference type="InterPro" id="IPR008271">
    <property type="entry name" value="Ser/Thr_kinase_AS"/>
</dbReference>
<proteinExistence type="inferred from homology"/>
<keyword evidence="12 18" id="KW-1133">Transmembrane helix</keyword>